<dbReference type="SMART" id="SM00175">
    <property type="entry name" value="RAB"/>
    <property type="match status" value="1"/>
</dbReference>
<protein>
    <submittedName>
        <fullName evidence="3">Ras protein</fullName>
    </submittedName>
</protein>
<dbReference type="AlphaFoldDB" id="A0A9P3LDB2"/>
<dbReference type="Pfam" id="PF00071">
    <property type="entry name" value="Ras"/>
    <property type="match status" value="1"/>
</dbReference>
<organism evidence="3 4">
    <name type="scientific">Phanerochaete sordida</name>
    <dbReference type="NCBI Taxonomy" id="48140"/>
    <lineage>
        <taxon>Eukaryota</taxon>
        <taxon>Fungi</taxon>
        <taxon>Dikarya</taxon>
        <taxon>Basidiomycota</taxon>
        <taxon>Agaricomycotina</taxon>
        <taxon>Agaricomycetes</taxon>
        <taxon>Polyporales</taxon>
        <taxon>Phanerochaetaceae</taxon>
        <taxon>Phanerochaete</taxon>
    </lineage>
</organism>
<accession>A0A9P3LDB2</accession>
<evidence type="ECO:0000313" key="3">
    <source>
        <dbReference type="EMBL" id="GJE89742.1"/>
    </source>
</evidence>
<dbReference type="PROSITE" id="PS51421">
    <property type="entry name" value="RAS"/>
    <property type="match status" value="1"/>
</dbReference>
<keyword evidence="4" id="KW-1185">Reference proteome</keyword>
<reference evidence="3 4" key="1">
    <citation type="submission" date="2021-08" db="EMBL/GenBank/DDBJ databases">
        <title>Draft Genome Sequence of Phanerochaete sordida strain YK-624.</title>
        <authorList>
            <person name="Mori T."/>
            <person name="Dohra H."/>
            <person name="Suzuki T."/>
            <person name="Kawagishi H."/>
            <person name="Hirai H."/>
        </authorList>
    </citation>
    <scope>NUCLEOTIDE SEQUENCE [LARGE SCALE GENOMIC DNA]</scope>
    <source>
        <strain evidence="3 4">YK-624</strain>
    </source>
</reference>
<comment type="similarity">
    <text evidence="1">Belongs to the small GTPase superfamily. RGK family.</text>
</comment>
<dbReference type="Proteomes" id="UP000703269">
    <property type="component" value="Unassembled WGS sequence"/>
</dbReference>
<dbReference type="Gene3D" id="3.40.50.300">
    <property type="entry name" value="P-loop containing nucleotide triphosphate hydrolases"/>
    <property type="match status" value="1"/>
</dbReference>
<dbReference type="InterPro" id="IPR027417">
    <property type="entry name" value="P-loop_NTPase"/>
</dbReference>
<dbReference type="OrthoDB" id="3537870at2759"/>
<dbReference type="GO" id="GO:0005886">
    <property type="term" value="C:plasma membrane"/>
    <property type="evidence" value="ECO:0007669"/>
    <property type="project" value="TreeGrafter"/>
</dbReference>
<evidence type="ECO:0000313" key="4">
    <source>
        <dbReference type="Proteomes" id="UP000703269"/>
    </source>
</evidence>
<dbReference type="SUPFAM" id="SSF52540">
    <property type="entry name" value="P-loop containing nucleoside triphosphate hydrolases"/>
    <property type="match status" value="1"/>
</dbReference>
<dbReference type="PRINTS" id="PR00449">
    <property type="entry name" value="RASTRNSFRMNG"/>
</dbReference>
<dbReference type="GO" id="GO:0003924">
    <property type="term" value="F:GTPase activity"/>
    <property type="evidence" value="ECO:0007669"/>
    <property type="project" value="InterPro"/>
</dbReference>
<dbReference type="PANTHER" id="PTHR45775:SF6">
    <property type="entry name" value="RAD, GEM_KIR FAMILY MEMBER 2, ISOFORM C"/>
    <property type="match status" value="1"/>
</dbReference>
<evidence type="ECO:0000256" key="2">
    <source>
        <dbReference type="ARBA" id="ARBA00022553"/>
    </source>
</evidence>
<gene>
    <name evidence="3" type="ORF">PsYK624_058480</name>
</gene>
<keyword evidence="2" id="KW-0597">Phosphoprotein</keyword>
<evidence type="ECO:0000256" key="1">
    <source>
        <dbReference type="ARBA" id="ARBA00008846"/>
    </source>
</evidence>
<sequence>MSTGMDSYNILITGAAGVGKTLLATQFTGDGMTDLEPRSSADDDHVLCRALRVDNRMCAVQLIDAVESGVPDDHESRFRPIHAVALIYSVTDRASFERIEALHELTRSPRGGRERIVVLLANKCDAAYRREVSREEGKMLAEKLECVVFETSAKTMQNVHAAFVAIVRQIRERKETELREGARGMRTASRSPRCLIL</sequence>
<dbReference type="GO" id="GO:0005525">
    <property type="term" value="F:GTP binding"/>
    <property type="evidence" value="ECO:0007669"/>
    <property type="project" value="InterPro"/>
</dbReference>
<dbReference type="PROSITE" id="PS51419">
    <property type="entry name" value="RAB"/>
    <property type="match status" value="1"/>
</dbReference>
<proteinExistence type="inferred from homology"/>
<name>A0A9P3LDB2_9APHY</name>
<dbReference type="PANTHER" id="PTHR45775">
    <property type="entry name" value="RAD, GEM/KIR FAMILY MEMBER 2, ISOFORM C"/>
    <property type="match status" value="1"/>
</dbReference>
<comment type="caution">
    <text evidence="3">The sequence shown here is derived from an EMBL/GenBank/DDBJ whole genome shotgun (WGS) entry which is preliminary data.</text>
</comment>
<dbReference type="InterPro" id="IPR001806">
    <property type="entry name" value="Small_GTPase"/>
</dbReference>
<dbReference type="SMART" id="SM00173">
    <property type="entry name" value="RAS"/>
    <property type="match status" value="1"/>
</dbReference>
<dbReference type="GO" id="GO:0005246">
    <property type="term" value="F:calcium channel regulator activity"/>
    <property type="evidence" value="ECO:0007669"/>
    <property type="project" value="TreeGrafter"/>
</dbReference>
<dbReference type="EMBL" id="BPQB01000014">
    <property type="protein sequence ID" value="GJE89742.1"/>
    <property type="molecule type" value="Genomic_DNA"/>
</dbReference>
<dbReference type="InterPro" id="IPR051641">
    <property type="entry name" value="RGK_GTP-binding_reg"/>
</dbReference>